<name>A0ABS1WYD5_9GAMM</name>
<dbReference type="InterPro" id="IPR000531">
    <property type="entry name" value="Beta-barrel_TonB"/>
</dbReference>
<comment type="caution">
    <text evidence="13">The sequence shown here is derived from an EMBL/GenBank/DDBJ whole genome shotgun (WGS) entry which is preliminary data.</text>
</comment>
<evidence type="ECO:0000256" key="1">
    <source>
        <dbReference type="ARBA" id="ARBA00004571"/>
    </source>
</evidence>
<proteinExistence type="inferred from homology"/>
<feature type="domain" description="TonB-dependent receptor-like beta-barrel" evidence="11">
    <location>
        <begin position="421"/>
        <end position="934"/>
    </location>
</feature>
<keyword evidence="4 8" id="KW-0812">Transmembrane</keyword>
<dbReference type="InterPro" id="IPR012910">
    <property type="entry name" value="Plug_dom"/>
</dbReference>
<accession>A0ABS1WYD5</accession>
<dbReference type="SUPFAM" id="SSF56935">
    <property type="entry name" value="Porins"/>
    <property type="match status" value="1"/>
</dbReference>
<keyword evidence="14" id="KW-1185">Reference proteome</keyword>
<evidence type="ECO:0000256" key="4">
    <source>
        <dbReference type="ARBA" id="ARBA00022692"/>
    </source>
</evidence>
<evidence type="ECO:0000313" key="13">
    <source>
        <dbReference type="EMBL" id="MBM0105986.1"/>
    </source>
</evidence>
<keyword evidence="3 8" id="KW-1134">Transmembrane beta strand</keyword>
<evidence type="ECO:0000256" key="6">
    <source>
        <dbReference type="ARBA" id="ARBA00023136"/>
    </source>
</evidence>
<evidence type="ECO:0000256" key="2">
    <source>
        <dbReference type="ARBA" id="ARBA00022448"/>
    </source>
</evidence>
<keyword evidence="10" id="KW-0732">Signal</keyword>
<dbReference type="PANTHER" id="PTHR47234:SF2">
    <property type="entry name" value="TONB-DEPENDENT RECEPTOR"/>
    <property type="match status" value="1"/>
</dbReference>
<evidence type="ECO:0000256" key="5">
    <source>
        <dbReference type="ARBA" id="ARBA00023077"/>
    </source>
</evidence>
<evidence type="ECO:0000256" key="8">
    <source>
        <dbReference type="PROSITE-ProRule" id="PRU01360"/>
    </source>
</evidence>
<dbReference type="PROSITE" id="PS52016">
    <property type="entry name" value="TONB_DEPENDENT_REC_3"/>
    <property type="match status" value="1"/>
</dbReference>
<organism evidence="13 14">
    <name type="scientific">Steroidobacter gossypii</name>
    <dbReference type="NCBI Taxonomy" id="2805490"/>
    <lineage>
        <taxon>Bacteria</taxon>
        <taxon>Pseudomonadati</taxon>
        <taxon>Pseudomonadota</taxon>
        <taxon>Gammaproteobacteria</taxon>
        <taxon>Steroidobacterales</taxon>
        <taxon>Steroidobacteraceae</taxon>
        <taxon>Steroidobacter</taxon>
    </lineage>
</organism>
<dbReference type="InterPro" id="IPR036942">
    <property type="entry name" value="Beta-barrel_TonB_sf"/>
</dbReference>
<gene>
    <name evidence="13" type="ORF">JM946_14735</name>
</gene>
<keyword evidence="13" id="KW-0675">Receptor</keyword>
<dbReference type="RefSeq" id="WP_203168059.1">
    <property type="nucleotide sequence ID" value="NZ_JAEVLS010000003.1"/>
</dbReference>
<comment type="similarity">
    <text evidence="8 9">Belongs to the TonB-dependent receptor family.</text>
</comment>
<evidence type="ECO:0000313" key="14">
    <source>
        <dbReference type="Proteomes" id="UP000661077"/>
    </source>
</evidence>
<dbReference type="InterPro" id="IPR039426">
    <property type="entry name" value="TonB-dep_rcpt-like"/>
</dbReference>
<dbReference type="Proteomes" id="UP000661077">
    <property type="component" value="Unassembled WGS sequence"/>
</dbReference>
<keyword evidence="2 8" id="KW-0813">Transport</keyword>
<dbReference type="PANTHER" id="PTHR47234">
    <property type="match status" value="1"/>
</dbReference>
<evidence type="ECO:0000256" key="7">
    <source>
        <dbReference type="ARBA" id="ARBA00023237"/>
    </source>
</evidence>
<dbReference type="InterPro" id="IPR037066">
    <property type="entry name" value="Plug_dom_sf"/>
</dbReference>
<evidence type="ECO:0000256" key="9">
    <source>
        <dbReference type="RuleBase" id="RU003357"/>
    </source>
</evidence>
<keyword evidence="7 8" id="KW-0998">Cell outer membrane</keyword>
<protein>
    <submittedName>
        <fullName evidence="13">TonB-dependent receptor</fullName>
    </submittedName>
</protein>
<dbReference type="Pfam" id="PF00593">
    <property type="entry name" value="TonB_dep_Rec_b-barrel"/>
    <property type="match status" value="1"/>
</dbReference>
<evidence type="ECO:0000256" key="10">
    <source>
        <dbReference type="SAM" id="SignalP"/>
    </source>
</evidence>
<dbReference type="Pfam" id="PF07715">
    <property type="entry name" value="Plug"/>
    <property type="match status" value="1"/>
</dbReference>
<dbReference type="EMBL" id="JAEVLS010000003">
    <property type="protein sequence ID" value="MBM0105986.1"/>
    <property type="molecule type" value="Genomic_DNA"/>
</dbReference>
<feature type="chain" id="PRO_5046857211" evidence="10">
    <location>
        <begin position="39"/>
        <end position="973"/>
    </location>
</feature>
<keyword evidence="6 8" id="KW-0472">Membrane</keyword>
<reference evidence="13 14" key="1">
    <citation type="journal article" date="2021" name="Int. J. Syst. Evol. Microbiol.">
        <title>Steroidobacter gossypii sp. nov., isolated from soil of cotton cropping field.</title>
        <authorList>
            <person name="Huang R."/>
            <person name="Yang S."/>
            <person name="Zhen C."/>
            <person name="Liu W."/>
        </authorList>
    </citation>
    <scope>NUCLEOTIDE SEQUENCE [LARGE SCALE GENOMIC DNA]</scope>
    <source>
        <strain evidence="13 14">S1-65</strain>
    </source>
</reference>
<feature type="signal peptide" evidence="10">
    <location>
        <begin position="1"/>
        <end position="38"/>
    </location>
</feature>
<dbReference type="Gene3D" id="2.170.130.10">
    <property type="entry name" value="TonB-dependent receptor, plug domain"/>
    <property type="match status" value="1"/>
</dbReference>
<evidence type="ECO:0000259" key="11">
    <source>
        <dbReference type="Pfam" id="PF00593"/>
    </source>
</evidence>
<sequence>MTIQFASIQPPRRGPAISNTVRALLALSVAAAPCHVYAQETLTEVVVTGSRLVRSDLSAPSPTTVLGQDLVQLSGDTTVETVLNELPQLSAGTNSSVNSGGGSGVLTANLRGLGSMRTLTLVNGRRFIPANGAGNVDLATIPSALVERVELITGGASAVYGSDAIAGAVNFILRDDVEGLETSVQYGETAEGDGMSQNYDLLFGTNVGEGRGNVTLYLSRSVRDPVMMEDRDFSRVPLNAQLGVSGSSNIPGGRVSLSAAQLATLDVGQGPGVLPTGAEGCSQRLNSIRFGAGGQVLAHCDPENLYNYAAGNYLLRPLERWQVAGLARFDVTDNVEAYTDVHYALSNNEYQQASDSLAIVTGTAPYFEVRDYATNPVLTEDVRALFMNNPQIFDPTGSGDARISGGIARRLDELGLRTFAFERATLGGTAGLRGDFDIGERTWKWDVFGQYQRSRTDETINGMMSAARMSLGLDTVVDASGNVVCATAVFGCVPVNPFGIGSISPEAAAFITPARSSTEVFERKVVGASLAGEVFDLPAGPVSTAIGVEYRDDQYEFMPGATDLAREYGSASRGITVGGFDVSEVFGEVRVPILSGLPMADILAIEGAARLSDYSNFGDATTWRLGMEWGPVQSLRFRAAYNVAIRAPAISELYAPISEGFSPGTDPCAAVRNPSQAQKDFCVQQGVPAAEVDNFQQTVLGFSQLSGGNPNLREEESETFTVGAVVQVPWVDNLNVAVDYFRIEVEDAVATMNAQTTLDVCYQMLDAASEPCQAILRLPGSGQVYQVRASNSNIGSLSVEGVDLSTDYTVDLPDGFGLFENSAKLGVVLHAGWLFERVRQIIGAAPIDCAGYFGSCTAQGADSGGSPDFKATLMASYTSGPLLVRTQLRYIDDLQPLANIVASTPVKADSVTYVDFSASYKINDSVEAFGGIDNAFDEQPPLLTSSWGGDANTDVTLYDVLGRRYFVGLRTRF</sequence>
<feature type="domain" description="TonB-dependent receptor plug" evidence="12">
    <location>
        <begin position="58"/>
        <end position="168"/>
    </location>
</feature>
<evidence type="ECO:0000259" key="12">
    <source>
        <dbReference type="Pfam" id="PF07715"/>
    </source>
</evidence>
<dbReference type="Gene3D" id="2.40.170.20">
    <property type="entry name" value="TonB-dependent receptor, beta-barrel domain"/>
    <property type="match status" value="1"/>
</dbReference>
<evidence type="ECO:0000256" key="3">
    <source>
        <dbReference type="ARBA" id="ARBA00022452"/>
    </source>
</evidence>
<keyword evidence="5 9" id="KW-0798">TonB box</keyword>
<comment type="subcellular location">
    <subcellularLocation>
        <location evidence="1 8">Cell outer membrane</location>
        <topology evidence="1 8">Multi-pass membrane protein</topology>
    </subcellularLocation>
</comment>